<dbReference type="FunFam" id="3.40.800.20:FF:000011">
    <property type="entry name" value="Histone deacetylase HOS3"/>
    <property type="match status" value="1"/>
</dbReference>
<dbReference type="InterPro" id="IPR053244">
    <property type="entry name" value="HDAC_HD_type_1"/>
</dbReference>
<feature type="region of interest" description="Disordered" evidence="1">
    <location>
        <begin position="762"/>
        <end position="861"/>
    </location>
</feature>
<feature type="compositionally biased region" description="Polar residues" evidence="1">
    <location>
        <begin position="70"/>
        <end position="86"/>
    </location>
</feature>
<evidence type="ECO:0000256" key="1">
    <source>
        <dbReference type="SAM" id="MobiDB-lite"/>
    </source>
</evidence>
<dbReference type="PANTHER" id="PTHR47558:SF1">
    <property type="entry name" value="HISTONE DEACETYLASE HOS3"/>
    <property type="match status" value="1"/>
</dbReference>
<gene>
    <name evidence="3" type="ORF">Micbo1qcDRAFT_153394</name>
</gene>
<dbReference type="GO" id="GO:0010468">
    <property type="term" value="P:regulation of gene expression"/>
    <property type="evidence" value="ECO:0007669"/>
    <property type="project" value="UniProtKB-ARBA"/>
</dbReference>
<dbReference type="CDD" id="cd09998">
    <property type="entry name" value="HDAC_Hos3"/>
    <property type="match status" value="1"/>
</dbReference>
<feature type="compositionally biased region" description="Polar residues" evidence="1">
    <location>
        <begin position="113"/>
        <end position="122"/>
    </location>
</feature>
<dbReference type="InterPro" id="IPR023696">
    <property type="entry name" value="Ureohydrolase_dom_sf"/>
</dbReference>
<dbReference type="PRINTS" id="PR01270">
    <property type="entry name" value="HDASUPER"/>
</dbReference>
<evidence type="ECO:0000313" key="4">
    <source>
        <dbReference type="Proteomes" id="UP000070501"/>
    </source>
</evidence>
<feature type="domain" description="Histone deacetylase" evidence="2">
    <location>
        <begin position="255"/>
        <end position="586"/>
    </location>
</feature>
<dbReference type="STRING" id="196109.A0A136IMM5"/>
<feature type="compositionally biased region" description="Low complexity" evidence="1">
    <location>
        <begin position="992"/>
        <end position="1004"/>
    </location>
</feature>
<feature type="compositionally biased region" description="Polar residues" evidence="1">
    <location>
        <begin position="820"/>
        <end position="851"/>
    </location>
</feature>
<name>A0A136IMM5_9PEZI</name>
<evidence type="ECO:0000313" key="3">
    <source>
        <dbReference type="EMBL" id="KXJ86185.1"/>
    </source>
</evidence>
<reference evidence="4" key="1">
    <citation type="submission" date="2016-02" db="EMBL/GenBank/DDBJ databases">
        <title>Draft genome sequence of Microdochium bolleyi, a fungal endophyte of beachgrass.</title>
        <authorList>
            <consortium name="DOE Joint Genome Institute"/>
            <person name="David A.S."/>
            <person name="May G."/>
            <person name="Haridas S."/>
            <person name="Lim J."/>
            <person name="Wang M."/>
            <person name="Labutti K."/>
            <person name="Lipzen A."/>
            <person name="Barry K."/>
            <person name="Grigoriev I.V."/>
        </authorList>
    </citation>
    <scope>NUCLEOTIDE SEQUENCE [LARGE SCALE GENOMIC DNA]</scope>
    <source>
        <strain evidence="4">J235TASD1</strain>
    </source>
</reference>
<feature type="compositionally biased region" description="Polar residues" evidence="1">
    <location>
        <begin position="668"/>
        <end position="679"/>
    </location>
</feature>
<dbReference type="InParanoid" id="A0A136IMM5"/>
<dbReference type="EMBL" id="KQ964270">
    <property type="protein sequence ID" value="KXJ86185.1"/>
    <property type="molecule type" value="Genomic_DNA"/>
</dbReference>
<feature type="region of interest" description="Disordered" evidence="1">
    <location>
        <begin position="975"/>
        <end position="1010"/>
    </location>
</feature>
<sequence length="1210" mass="130457">MSSPGATLPGHVPLTVADTNSHPPADQDLLQSLNKLSLSTSPSALSVSPHAPPRSPAGSSRRPSWAPLSKSVSNNGSAGSSQSRAGTPTLMKKASTTSLRSANGATPQRAPSRKSSASNLRSPSVAPKSPLHGLAQVPADYVPKPAATPASVARDYFKKELELLHGSQRTHSAETIVVIHDACYGHRFSRPKASRGHLYSIVERPERLVASVLGVAMAYVRLGDRHSDGKYPVHPDIDPATLDSVPFHIHKTSRSVSLTDAAVTNVHGTRWMEELGFMCETADTKLALTGNELRRPDMDRGPDAGPPQKFHEGDLYLCDESRAAFEGALGAVCDAVDAVFSPTSAHKRAFVAVRPPGHHCSDSYPSGFCWVNNVHVGIMHGILKHGLTHAAIIDFDLHHGDGSQAIAWQHNQRGLAKNAAAWKKTSIGYFSLHDINSFPCEWGDEEKVRNASVCIDNAHGQNIWNVHLHEWKTEVDFWKLYQSRYSILLDKTRQYCKLQTERYRSLGQEPRGAIFLSAGFDASEYETDGMQRHKVNVPTEFYARLTRDVVKIASEEGLSVEGRVISVLEGGYSDRALYSGVLSHLGGLAATDSINPKDEIKPELNQELSSRIASLGRRRSTLTEAEINILKVPGFPYDPAWWSREELDRFDSYVSPPAQEPRKPRTSLVPTYSSPTHASSARETDLAKTKRSMSGTSGLSGMQVMTYRVPTPPPPDVPWPAAVQELGKLLVPSDRQTTSFTWEQLNAETKARRARQSAAIALDAANRPPPPPTPSRTSTRMSLRERKPAKGAEPFEAEDFDKGRRKTVGGATTTREKTSGRNTPTPTQTTHSRNPSRRLSASSTMATTIEQPSGDPAMLAAEGATTLPLTVQSAVPPALAVKKTRATPRSSPAKPRARKPKETTGTPSTAPRPKPPVLSRTASASSRSRASGSDAPPLPPIPASERPMRTRTSLGRDELDNITNGMKKIKINVLTKEKKEERARAEAERTATLEQQASSATSSSVTKPAEEIVVMTTPSTSSMPAYDDAPATPNLIAPDQAALLAANTPQAPYTAPPAVSSIKVEQDHAIPLDYRASPSIKEEPAPSSPTFEQAIAEASHGSPSTPLGPRAEPDLFVPYEPEGPPATSVPFSGPIQILEPNMGTPAHFERKMPGRPDLASPSPVKFSRSNSNKLAGHQFTATSKLSFAASRPQSGAGPSTGSTENERDGQ</sequence>
<feature type="region of interest" description="Disordered" evidence="1">
    <location>
        <begin position="653"/>
        <end position="699"/>
    </location>
</feature>
<feature type="region of interest" description="Disordered" evidence="1">
    <location>
        <begin position="1073"/>
        <end position="1210"/>
    </location>
</feature>
<dbReference type="GO" id="GO:0004407">
    <property type="term" value="F:histone deacetylase activity"/>
    <property type="evidence" value="ECO:0007669"/>
    <property type="project" value="TreeGrafter"/>
</dbReference>
<dbReference type="Gene3D" id="3.40.800.20">
    <property type="entry name" value="Histone deacetylase domain"/>
    <property type="match status" value="1"/>
</dbReference>
<dbReference type="PANTHER" id="PTHR47558">
    <property type="entry name" value="HISTONE DEACETYLASE HOS3"/>
    <property type="match status" value="1"/>
</dbReference>
<dbReference type="GO" id="GO:0005634">
    <property type="term" value="C:nucleus"/>
    <property type="evidence" value="ECO:0007669"/>
    <property type="project" value="TreeGrafter"/>
</dbReference>
<dbReference type="InterPro" id="IPR037138">
    <property type="entry name" value="His_deacetylse_dom_sf"/>
</dbReference>
<feature type="compositionally biased region" description="Basic and acidic residues" evidence="1">
    <location>
        <begin position="975"/>
        <end position="991"/>
    </location>
</feature>
<protein>
    <submittedName>
        <fullName evidence="3">Histone deacetylase domain-domain-containing protein</fullName>
    </submittedName>
</protein>
<proteinExistence type="predicted"/>
<keyword evidence="4" id="KW-1185">Reference proteome</keyword>
<feature type="compositionally biased region" description="Polar residues" evidence="1">
    <location>
        <begin position="1167"/>
        <end position="1203"/>
    </location>
</feature>
<dbReference type="Proteomes" id="UP000070501">
    <property type="component" value="Unassembled WGS sequence"/>
</dbReference>
<dbReference type="InterPro" id="IPR023801">
    <property type="entry name" value="His_deacetylse_dom"/>
</dbReference>
<evidence type="ECO:0000259" key="2">
    <source>
        <dbReference type="Pfam" id="PF00850"/>
    </source>
</evidence>
<feature type="compositionally biased region" description="Low complexity" evidence="1">
    <location>
        <begin position="56"/>
        <end position="67"/>
    </location>
</feature>
<feature type="region of interest" description="Disordered" evidence="1">
    <location>
        <begin position="874"/>
        <end position="963"/>
    </location>
</feature>
<dbReference type="SUPFAM" id="SSF52768">
    <property type="entry name" value="Arginase/deacetylase"/>
    <property type="match status" value="1"/>
</dbReference>
<feature type="compositionally biased region" description="Low complexity" evidence="1">
    <location>
        <begin position="919"/>
        <end position="933"/>
    </location>
</feature>
<dbReference type="InterPro" id="IPR000286">
    <property type="entry name" value="HDACs"/>
</dbReference>
<feature type="compositionally biased region" description="Low complexity" evidence="1">
    <location>
        <begin position="36"/>
        <end position="49"/>
    </location>
</feature>
<accession>A0A136IMM5</accession>
<feature type="compositionally biased region" description="Polar residues" evidence="1">
    <location>
        <begin position="94"/>
        <end position="106"/>
    </location>
</feature>
<feature type="region of interest" description="Disordered" evidence="1">
    <location>
        <begin position="1"/>
        <end position="132"/>
    </location>
</feature>
<dbReference type="OrthoDB" id="5232919at2759"/>
<dbReference type="Pfam" id="PF00850">
    <property type="entry name" value="Hist_deacetyl"/>
    <property type="match status" value="1"/>
</dbReference>
<dbReference type="AlphaFoldDB" id="A0A136IMM5"/>
<organism evidence="3 4">
    <name type="scientific">Microdochium bolleyi</name>
    <dbReference type="NCBI Taxonomy" id="196109"/>
    <lineage>
        <taxon>Eukaryota</taxon>
        <taxon>Fungi</taxon>
        <taxon>Dikarya</taxon>
        <taxon>Ascomycota</taxon>
        <taxon>Pezizomycotina</taxon>
        <taxon>Sordariomycetes</taxon>
        <taxon>Xylariomycetidae</taxon>
        <taxon>Xylariales</taxon>
        <taxon>Microdochiaceae</taxon>
        <taxon>Microdochium</taxon>
    </lineage>
</organism>